<protein>
    <submittedName>
        <fullName evidence="1">Uncharacterized protein</fullName>
    </submittedName>
</protein>
<name>A0A6J5MDK3_9CAUD</name>
<accession>A0A6J5MDK3</accession>
<organism evidence="1">
    <name type="scientific">uncultured Caudovirales phage</name>
    <dbReference type="NCBI Taxonomy" id="2100421"/>
    <lineage>
        <taxon>Viruses</taxon>
        <taxon>Duplodnaviria</taxon>
        <taxon>Heunggongvirae</taxon>
        <taxon>Uroviricota</taxon>
        <taxon>Caudoviricetes</taxon>
        <taxon>Peduoviridae</taxon>
        <taxon>Maltschvirus</taxon>
        <taxon>Maltschvirus maltsch</taxon>
    </lineage>
</organism>
<reference evidence="1" key="1">
    <citation type="submission" date="2020-04" db="EMBL/GenBank/DDBJ databases">
        <authorList>
            <person name="Chiriac C."/>
            <person name="Salcher M."/>
            <person name="Ghai R."/>
            <person name="Kavagutti S V."/>
        </authorList>
    </citation>
    <scope>NUCLEOTIDE SEQUENCE</scope>
</reference>
<dbReference type="EMBL" id="LR796418">
    <property type="protein sequence ID" value="CAB4143036.1"/>
    <property type="molecule type" value="Genomic_DNA"/>
</dbReference>
<evidence type="ECO:0000313" key="1">
    <source>
        <dbReference type="EMBL" id="CAB4143036.1"/>
    </source>
</evidence>
<sequence length="522" mass="54001">MSDVGMQPGPQTPPDLSSPYDFAMFTPGIMQSALINSRRYGNTMVRGGFMDIASPGTARQMRRARKYGAIVNGEFIRPGGASSFMGAGGRSSLTRSPILSRRAARAAAAGKTPMVGTARLNNLNPRAINRLHSVSALGGGDIKGAYNPFQVFSGAVNSITGKLSKNEGFRKAMGLADDFDPKKDKAFSGGVLGRIDTLNKLSSIEKTIAIGEARGGAGALTGRDLKRFTRAQAQRANIVNNITQVQSAANPSMNAIQGSRAVRLEAQLARSAARAAPLGAGVHGPVMASDVRAAVRAAGSSTLAAGNAKAATNAAAIAANPSNAVASTMTSGLFSNAITRYYKGTLDVANMSRGQRAVTTRVARSLGGKAGHLQFMDDFGKAGKYAGNFINRGQGGAKMMTMAYQYAKSGGATRVAAKMGAMGATRFAGAAMTPLNVLATGQLMYDIGKGIGKMAVGGINFAKDAMKSMQGTINKPMFGTGFKDNEVAATSRARGVMAIQNSRLNARSLLGSEAGMMAAHFG</sequence>
<dbReference type="EMBL" id="LR796737">
    <property type="protein sequence ID" value="CAB4162564.1"/>
    <property type="molecule type" value="Genomic_DNA"/>
</dbReference>
<gene>
    <name evidence="1" type="ORF">UFOVP436_63</name>
    <name evidence="2" type="ORF">UFOVP784_63</name>
</gene>
<evidence type="ECO:0000313" key="2">
    <source>
        <dbReference type="EMBL" id="CAB4162564.1"/>
    </source>
</evidence>
<proteinExistence type="predicted"/>